<reference evidence="2 3" key="1">
    <citation type="journal article" date="2014" name="Nat. Commun.">
        <title>Klebsormidium flaccidum genome reveals primary factors for plant terrestrial adaptation.</title>
        <authorList>
            <person name="Hori K."/>
            <person name="Maruyama F."/>
            <person name="Fujisawa T."/>
            <person name="Togashi T."/>
            <person name="Yamamoto N."/>
            <person name="Seo M."/>
            <person name="Sato S."/>
            <person name="Yamada T."/>
            <person name="Mori H."/>
            <person name="Tajima N."/>
            <person name="Moriyama T."/>
            <person name="Ikeuchi M."/>
            <person name="Watanabe M."/>
            <person name="Wada H."/>
            <person name="Kobayashi K."/>
            <person name="Saito M."/>
            <person name="Masuda T."/>
            <person name="Sasaki-Sekimoto Y."/>
            <person name="Mashiguchi K."/>
            <person name="Awai K."/>
            <person name="Shimojima M."/>
            <person name="Masuda S."/>
            <person name="Iwai M."/>
            <person name="Nobusawa T."/>
            <person name="Narise T."/>
            <person name="Kondo S."/>
            <person name="Saito H."/>
            <person name="Sato R."/>
            <person name="Murakawa M."/>
            <person name="Ihara Y."/>
            <person name="Oshima-Yamada Y."/>
            <person name="Ohtaka K."/>
            <person name="Satoh M."/>
            <person name="Sonobe K."/>
            <person name="Ishii M."/>
            <person name="Ohtani R."/>
            <person name="Kanamori-Sato M."/>
            <person name="Honoki R."/>
            <person name="Miyazaki D."/>
            <person name="Mochizuki H."/>
            <person name="Umetsu J."/>
            <person name="Higashi K."/>
            <person name="Shibata D."/>
            <person name="Kamiya Y."/>
            <person name="Sato N."/>
            <person name="Nakamura Y."/>
            <person name="Tabata S."/>
            <person name="Ida S."/>
            <person name="Kurokawa K."/>
            <person name="Ohta H."/>
        </authorList>
    </citation>
    <scope>NUCLEOTIDE SEQUENCE [LARGE SCALE GENOMIC DNA]</scope>
    <source>
        <strain evidence="2 3">NIES-2285</strain>
    </source>
</reference>
<evidence type="ECO:0000313" key="2">
    <source>
        <dbReference type="EMBL" id="GAQ82033.1"/>
    </source>
</evidence>
<evidence type="ECO:0000256" key="1">
    <source>
        <dbReference type="SAM" id="MobiDB-lite"/>
    </source>
</evidence>
<protein>
    <submittedName>
        <fullName evidence="2">Uncharacterized protein</fullName>
    </submittedName>
</protein>
<sequence length="78" mass="8903">MSCLKAAASYNQRNWQLEDWHTPLLRGRGRRQGDARSNRLRSSGCCRSGSYSKLRLTTAAREKSSKGYKTVDVLPDWL</sequence>
<dbReference type="AlphaFoldDB" id="A0A0U9HNE9"/>
<keyword evidence="3" id="KW-1185">Reference proteome</keyword>
<dbReference type="Proteomes" id="UP000054558">
    <property type="component" value="Unassembled WGS sequence"/>
</dbReference>
<feature type="compositionally biased region" description="Low complexity" evidence="1">
    <location>
        <begin position="40"/>
        <end position="49"/>
    </location>
</feature>
<feature type="region of interest" description="Disordered" evidence="1">
    <location>
        <begin position="27"/>
        <end position="49"/>
    </location>
</feature>
<evidence type="ECO:0000313" key="3">
    <source>
        <dbReference type="Proteomes" id="UP000054558"/>
    </source>
</evidence>
<gene>
    <name evidence="2" type="ORF">KFL_000980200</name>
</gene>
<organism evidence="2 3">
    <name type="scientific">Klebsormidium nitens</name>
    <name type="common">Green alga</name>
    <name type="synonym">Ulothrix nitens</name>
    <dbReference type="NCBI Taxonomy" id="105231"/>
    <lineage>
        <taxon>Eukaryota</taxon>
        <taxon>Viridiplantae</taxon>
        <taxon>Streptophyta</taxon>
        <taxon>Klebsormidiophyceae</taxon>
        <taxon>Klebsormidiales</taxon>
        <taxon>Klebsormidiaceae</taxon>
        <taxon>Klebsormidium</taxon>
    </lineage>
</organism>
<dbReference type="EMBL" id="DF237047">
    <property type="protein sequence ID" value="GAQ82033.1"/>
    <property type="molecule type" value="Genomic_DNA"/>
</dbReference>
<proteinExistence type="predicted"/>
<accession>A0A0U9HNE9</accession>
<name>A0A0U9HNE9_KLENI</name>